<comment type="caution">
    <text evidence="1">The sequence shown here is derived from an EMBL/GenBank/DDBJ whole genome shotgun (WGS) entry which is preliminary data.</text>
</comment>
<organism evidence="1 2">
    <name type="scientific">Tenggerimyces flavus</name>
    <dbReference type="NCBI Taxonomy" id="1708749"/>
    <lineage>
        <taxon>Bacteria</taxon>
        <taxon>Bacillati</taxon>
        <taxon>Actinomycetota</taxon>
        <taxon>Actinomycetes</taxon>
        <taxon>Propionibacteriales</taxon>
        <taxon>Nocardioidaceae</taxon>
        <taxon>Tenggerimyces</taxon>
    </lineage>
</organism>
<keyword evidence="2" id="KW-1185">Reference proteome</keyword>
<dbReference type="EMBL" id="JBHRZH010000006">
    <property type="protein sequence ID" value="MFC3761264.1"/>
    <property type="molecule type" value="Genomic_DNA"/>
</dbReference>
<reference evidence="2" key="1">
    <citation type="journal article" date="2019" name="Int. J. Syst. Evol. Microbiol.">
        <title>The Global Catalogue of Microorganisms (GCM) 10K type strain sequencing project: providing services to taxonomists for standard genome sequencing and annotation.</title>
        <authorList>
            <consortium name="The Broad Institute Genomics Platform"/>
            <consortium name="The Broad Institute Genome Sequencing Center for Infectious Disease"/>
            <person name="Wu L."/>
            <person name="Ma J."/>
        </authorList>
    </citation>
    <scope>NUCLEOTIDE SEQUENCE [LARGE SCALE GENOMIC DNA]</scope>
    <source>
        <strain evidence="2">CGMCC 4.7241</strain>
    </source>
</reference>
<name>A0ABV7YA90_9ACTN</name>
<dbReference type="Proteomes" id="UP001595699">
    <property type="component" value="Unassembled WGS sequence"/>
</dbReference>
<evidence type="ECO:0000313" key="1">
    <source>
        <dbReference type="EMBL" id="MFC3761264.1"/>
    </source>
</evidence>
<dbReference type="RefSeq" id="WP_205117477.1">
    <property type="nucleotide sequence ID" value="NZ_JAFBCM010000001.1"/>
</dbReference>
<sequence>MHAFTVSSGSRRLVWLVLDVVAVNVDLVASITDAVVAAVPSTAAELVWVSATHTHSGPETRVGALGEETPAWLVSLLVPAAVLAVRRAVAEEASASLTWHRGRLDGVGAQRSGPAPRSWVPVDVLAVRGPAGLSGAVAVLPVHPTVLGADSCVVSADLAGAVRRSLGEQLGARTWVMVATGAAGDVSTRLHRRAQTPEELSWLGELAASQLVNLLATNGFEVAGALDGAVSPDLPMPARTDAPDTSTIEAHRARLVAARASGDPFAVREAETALQGAELGVGRRSPSPRLAVSVLRIGDFTLVGLGGEPYLDLADLLPPKSVLVGYTGGYLGYLPTRAAYATPTYEVNMTPVAPGGAELAIEAAERLR</sequence>
<evidence type="ECO:0000313" key="2">
    <source>
        <dbReference type="Proteomes" id="UP001595699"/>
    </source>
</evidence>
<accession>A0ABV7YA90</accession>
<protein>
    <recommendedName>
        <fullName evidence="3">Neutral/alkaline non-lysosomal ceramidase N-terminal domain-containing protein</fullName>
    </recommendedName>
</protein>
<gene>
    <name evidence="1" type="ORF">ACFOUW_10465</name>
</gene>
<proteinExistence type="predicted"/>
<evidence type="ECO:0008006" key="3">
    <source>
        <dbReference type="Google" id="ProtNLM"/>
    </source>
</evidence>